<accession>A0A0H1QY34</accession>
<evidence type="ECO:0000256" key="2">
    <source>
        <dbReference type="ARBA" id="ARBA00022448"/>
    </source>
</evidence>
<evidence type="ECO:0000256" key="3">
    <source>
        <dbReference type="ARBA" id="ARBA00022475"/>
    </source>
</evidence>
<feature type="transmembrane region" description="Helical" evidence="7">
    <location>
        <begin position="68"/>
        <end position="94"/>
    </location>
</feature>
<proteinExistence type="predicted"/>
<evidence type="ECO:0000256" key="1">
    <source>
        <dbReference type="ARBA" id="ARBA00004651"/>
    </source>
</evidence>
<keyword evidence="2" id="KW-0813">Transport</keyword>
<protein>
    <submittedName>
        <fullName evidence="8">Cobalamin biosynthesis protein CbiM</fullName>
    </submittedName>
</protein>
<dbReference type="PANTHER" id="PTHR34229">
    <property type="entry name" value="METAL TRANSPORT PROTEIN HI_1621-RELATED"/>
    <property type="match status" value="1"/>
</dbReference>
<comment type="subcellular location">
    <subcellularLocation>
        <location evidence="1">Cell membrane</location>
        <topology evidence="1">Multi-pass membrane protein</topology>
    </subcellularLocation>
</comment>
<keyword evidence="6 7" id="KW-0472">Membrane</keyword>
<dbReference type="InterPro" id="IPR002751">
    <property type="entry name" value="CbiM/NikMN"/>
</dbReference>
<dbReference type="OrthoDB" id="71235at2157"/>
<dbReference type="PANTHER" id="PTHR34229:SF1">
    <property type="entry name" value="METAL TRANSPORT PROTEIN HI_1621-RELATED"/>
    <property type="match status" value="1"/>
</dbReference>
<organism evidence="8 9">
    <name type="scientific">Methanoculleus sediminis</name>
    <dbReference type="NCBI Taxonomy" id="1550566"/>
    <lineage>
        <taxon>Archaea</taxon>
        <taxon>Methanobacteriati</taxon>
        <taxon>Methanobacteriota</taxon>
        <taxon>Stenosarchaea group</taxon>
        <taxon>Methanomicrobia</taxon>
        <taxon>Methanomicrobiales</taxon>
        <taxon>Methanomicrobiaceae</taxon>
        <taxon>Methanoculleus</taxon>
    </lineage>
</organism>
<name>A0A0H1QY34_9EURY</name>
<feature type="transmembrane region" description="Helical" evidence="7">
    <location>
        <begin position="138"/>
        <end position="165"/>
    </location>
</feature>
<feature type="transmembrane region" description="Helical" evidence="7">
    <location>
        <begin position="40"/>
        <end position="62"/>
    </location>
</feature>
<evidence type="ECO:0000256" key="7">
    <source>
        <dbReference type="SAM" id="Phobius"/>
    </source>
</evidence>
<sequence length="212" mass="21904">MHIPDAFIPMGQALIYWVIALIFIVLALRWARRSMGEEKIPLVAVLAAGIFAIQALNIPIPWGTSGHMVGAALAAIVLGSPFAGVFVLTLVLLVQGIIFGDGGITVMGANIVNMGVIGGFIGYYGYTAIKRVIGNAYAAAFIAAWAALFVSAILCAVELAIAGTFPLIPGLTMMGTYHAVIGLIEGGITAGALYLIASARPDILEHPAGVSA</sequence>
<keyword evidence="9" id="KW-1185">Reference proteome</keyword>
<gene>
    <name evidence="8" type="ORF">SZ63_10770</name>
</gene>
<keyword evidence="3" id="KW-1003">Cell membrane</keyword>
<dbReference type="Pfam" id="PF01891">
    <property type="entry name" value="CbiM"/>
    <property type="match status" value="1"/>
</dbReference>
<keyword evidence="5 7" id="KW-1133">Transmembrane helix</keyword>
<keyword evidence="4 7" id="KW-0812">Transmembrane</keyword>
<dbReference type="Proteomes" id="UP000035301">
    <property type="component" value="Unassembled WGS sequence"/>
</dbReference>
<dbReference type="AlphaFoldDB" id="A0A0H1QY34"/>
<feature type="transmembrane region" description="Helical" evidence="7">
    <location>
        <begin position="177"/>
        <end position="197"/>
    </location>
</feature>
<reference evidence="8 9" key="1">
    <citation type="journal article" date="2015" name="Int. J. Syst. Evol. Microbiol.">
        <title>Methanoculleus sediminis sp. nov., a methanogen from sediments near a submarine mud volcano.</title>
        <authorList>
            <person name="Chen S.C."/>
            <person name="Chen M.F."/>
            <person name="Lai M.C."/>
            <person name="Weng C.Y."/>
            <person name="Wu S.Y."/>
            <person name="Lin S."/>
            <person name="Yang T.F."/>
            <person name="Chen P.C."/>
        </authorList>
    </citation>
    <scope>NUCLEOTIDE SEQUENCE [LARGE SCALE GENOMIC DNA]</scope>
    <source>
        <strain evidence="8 9">S3Fa</strain>
    </source>
</reference>
<evidence type="ECO:0000313" key="8">
    <source>
        <dbReference type="EMBL" id="KLK87536.1"/>
    </source>
</evidence>
<dbReference type="EMBL" id="JXOJ01000006">
    <property type="protein sequence ID" value="KLK87536.1"/>
    <property type="molecule type" value="Genomic_DNA"/>
</dbReference>
<evidence type="ECO:0000256" key="5">
    <source>
        <dbReference type="ARBA" id="ARBA00022989"/>
    </source>
</evidence>
<dbReference type="PATRIC" id="fig|1550566.3.peg.2351"/>
<dbReference type="NCBIfam" id="NF004902">
    <property type="entry name" value="PRK06265.1-1"/>
    <property type="match status" value="1"/>
</dbReference>
<dbReference type="RefSeq" id="WP_048185260.1">
    <property type="nucleotide sequence ID" value="NZ_JXOJ01000006.1"/>
</dbReference>
<evidence type="ECO:0000256" key="6">
    <source>
        <dbReference type="ARBA" id="ARBA00023136"/>
    </source>
</evidence>
<dbReference type="GO" id="GO:0000041">
    <property type="term" value="P:transition metal ion transport"/>
    <property type="evidence" value="ECO:0007669"/>
    <property type="project" value="InterPro"/>
</dbReference>
<evidence type="ECO:0000313" key="9">
    <source>
        <dbReference type="Proteomes" id="UP000035301"/>
    </source>
</evidence>
<feature type="transmembrane region" description="Helical" evidence="7">
    <location>
        <begin position="6"/>
        <end position="28"/>
    </location>
</feature>
<dbReference type="Gene3D" id="1.10.1760.20">
    <property type="match status" value="1"/>
</dbReference>
<comment type="caution">
    <text evidence="8">The sequence shown here is derived from an EMBL/GenBank/DDBJ whole genome shotgun (WGS) entry which is preliminary data.</text>
</comment>
<dbReference type="STRING" id="1550566.SZ63_10770"/>
<evidence type="ECO:0000256" key="4">
    <source>
        <dbReference type="ARBA" id="ARBA00022692"/>
    </source>
</evidence>
<feature type="transmembrane region" description="Helical" evidence="7">
    <location>
        <begin position="106"/>
        <end position="126"/>
    </location>
</feature>
<dbReference type="GO" id="GO:0005886">
    <property type="term" value="C:plasma membrane"/>
    <property type="evidence" value="ECO:0007669"/>
    <property type="project" value="UniProtKB-SubCell"/>
</dbReference>